<evidence type="ECO:0000256" key="1">
    <source>
        <dbReference type="ARBA" id="ARBA00022448"/>
    </source>
</evidence>
<dbReference type="GO" id="GO:0015293">
    <property type="term" value="F:symporter activity"/>
    <property type="evidence" value="ECO:0007669"/>
    <property type="project" value="UniProtKB-KW"/>
</dbReference>
<evidence type="ECO:0000256" key="2">
    <source>
        <dbReference type="ARBA" id="ARBA00022475"/>
    </source>
</evidence>
<evidence type="ECO:0000256" key="5">
    <source>
        <dbReference type="ARBA" id="ARBA00022692"/>
    </source>
</evidence>
<dbReference type="Proteomes" id="UP000339249">
    <property type="component" value="Unassembled WGS sequence"/>
</dbReference>
<proteinExistence type="predicted"/>
<keyword evidence="7 9" id="KW-1133">Transmembrane helix</keyword>
<evidence type="ECO:0000256" key="3">
    <source>
        <dbReference type="ARBA" id="ARBA00022519"/>
    </source>
</evidence>
<sequence>MSCFSALGGLMWYLQFFFYAWGHASIPAQYDYMSWMLHMSFYVLCGGLVGLVLKEWNNAGRRPVGVLSLGCVVIIIAANIVGLGMAN</sequence>
<dbReference type="GO" id="GO:0016020">
    <property type="term" value="C:membrane"/>
    <property type="evidence" value="ECO:0007669"/>
    <property type="project" value="InterPro"/>
</dbReference>
<feature type="transmembrane region" description="Helical" evidence="9">
    <location>
        <begin position="65"/>
        <end position="86"/>
    </location>
</feature>
<feature type="transmembrane region" description="Helical" evidence="9">
    <location>
        <begin position="32"/>
        <end position="53"/>
    </location>
</feature>
<organism evidence="10 11">
    <name type="scientific">Raoultella terrigena</name>
    <name type="common">Klebsiella terrigena</name>
    <dbReference type="NCBI Taxonomy" id="577"/>
    <lineage>
        <taxon>Bacteria</taxon>
        <taxon>Pseudomonadati</taxon>
        <taxon>Pseudomonadota</taxon>
        <taxon>Gammaproteobacteria</taxon>
        <taxon>Enterobacterales</taxon>
        <taxon>Enterobacteriaceae</taxon>
        <taxon>Klebsiella/Raoultella group</taxon>
        <taxon>Raoultella</taxon>
    </lineage>
</organism>
<reference evidence="10 11" key="1">
    <citation type="submission" date="2019-04" db="EMBL/GenBank/DDBJ databases">
        <authorList>
            <consortium name="Pathogen Informatics"/>
        </authorList>
    </citation>
    <scope>NUCLEOTIDE SEQUENCE [LARGE SCALE GENOMIC DNA]</scope>
    <source>
        <strain evidence="10 11">NCTC9185</strain>
    </source>
</reference>
<name>A0A4U9D399_RAOTE</name>
<keyword evidence="4" id="KW-0762">Sugar transport</keyword>
<evidence type="ECO:0000256" key="6">
    <source>
        <dbReference type="ARBA" id="ARBA00022847"/>
    </source>
</evidence>
<gene>
    <name evidence="10" type="primary">rhaT_1</name>
    <name evidence="10" type="ORF">NCTC9185_04906</name>
</gene>
<keyword evidence="2" id="KW-1003">Cell membrane</keyword>
<evidence type="ECO:0000256" key="8">
    <source>
        <dbReference type="ARBA" id="ARBA00023136"/>
    </source>
</evidence>
<evidence type="ECO:0000313" key="11">
    <source>
        <dbReference type="Proteomes" id="UP000339249"/>
    </source>
</evidence>
<dbReference type="GO" id="GO:0015153">
    <property type="term" value="F:rhamnose transmembrane transporter activity"/>
    <property type="evidence" value="ECO:0007669"/>
    <property type="project" value="InterPro"/>
</dbReference>
<keyword evidence="3" id="KW-0997">Cell inner membrane</keyword>
<evidence type="ECO:0000313" key="10">
    <source>
        <dbReference type="EMBL" id="VTN12909.1"/>
    </source>
</evidence>
<keyword evidence="6" id="KW-0769">Symport</keyword>
<protein>
    <submittedName>
        <fullName evidence="10">L-rhamnose-H(+) transport protein</fullName>
    </submittedName>
</protein>
<keyword evidence="5 9" id="KW-0812">Transmembrane</keyword>
<dbReference type="AlphaFoldDB" id="A0A4U9D399"/>
<keyword evidence="8 9" id="KW-0472">Membrane</keyword>
<evidence type="ECO:0000256" key="7">
    <source>
        <dbReference type="ARBA" id="ARBA00022989"/>
    </source>
</evidence>
<evidence type="ECO:0000256" key="9">
    <source>
        <dbReference type="SAM" id="Phobius"/>
    </source>
</evidence>
<dbReference type="InterPro" id="IPR004673">
    <property type="entry name" value="L-rhamnose-proton_sym_RhaT"/>
</dbReference>
<dbReference type="Pfam" id="PF06379">
    <property type="entry name" value="RhaT"/>
    <property type="match status" value="1"/>
</dbReference>
<dbReference type="EMBL" id="CABDVU010000001">
    <property type="protein sequence ID" value="VTN12909.1"/>
    <property type="molecule type" value="Genomic_DNA"/>
</dbReference>
<keyword evidence="1" id="KW-0813">Transport</keyword>
<accession>A0A4U9D399</accession>
<evidence type="ECO:0000256" key="4">
    <source>
        <dbReference type="ARBA" id="ARBA00022597"/>
    </source>
</evidence>